<accession>A0ABS5TH50</accession>
<dbReference type="EC" id="3.5.1.18" evidence="3"/>
<evidence type="ECO:0000256" key="1">
    <source>
        <dbReference type="ARBA" id="ARBA00022723"/>
    </source>
</evidence>
<dbReference type="Proteomes" id="UP001197247">
    <property type="component" value="Unassembled WGS sequence"/>
</dbReference>
<dbReference type="Gene3D" id="3.40.630.10">
    <property type="entry name" value="Zn peptidases"/>
    <property type="match status" value="1"/>
</dbReference>
<proteinExistence type="predicted"/>
<evidence type="ECO:0000256" key="3">
    <source>
        <dbReference type="NCBIfam" id="TIGR01900"/>
    </source>
</evidence>
<evidence type="ECO:0000256" key="2">
    <source>
        <dbReference type="ARBA" id="ARBA00022801"/>
    </source>
</evidence>
<dbReference type="NCBIfam" id="TIGR01900">
    <property type="entry name" value="dapE-gram_pos"/>
    <property type="match status" value="1"/>
</dbReference>
<evidence type="ECO:0000259" key="4">
    <source>
        <dbReference type="Pfam" id="PF07687"/>
    </source>
</evidence>
<dbReference type="EMBL" id="JAHBAY010000006">
    <property type="protein sequence ID" value="MBT0770420.1"/>
    <property type="molecule type" value="Genomic_DNA"/>
</dbReference>
<keyword evidence="6" id="KW-1185">Reference proteome</keyword>
<organism evidence="5 6">
    <name type="scientific">Kineosporia corallincola</name>
    <dbReference type="NCBI Taxonomy" id="2835133"/>
    <lineage>
        <taxon>Bacteria</taxon>
        <taxon>Bacillati</taxon>
        <taxon>Actinomycetota</taxon>
        <taxon>Actinomycetes</taxon>
        <taxon>Kineosporiales</taxon>
        <taxon>Kineosporiaceae</taxon>
        <taxon>Kineosporia</taxon>
    </lineage>
</organism>
<dbReference type="InterPro" id="IPR050072">
    <property type="entry name" value="Peptidase_M20A"/>
</dbReference>
<reference evidence="5 6" key="1">
    <citation type="submission" date="2021-05" db="EMBL/GenBank/DDBJ databases">
        <title>Kineosporia and Streptomyces sp. nov. two new marine actinobacteria isolated from Coral.</title>
        <authorList>
            <person name="Buangrab K."/>
            <person name="Sutthacheep M."/>
            <person name="Yeemin T."/>
            <person name="Harunari E."/>
            <person name="Igarashi Y."/>
            <person name="Kanchanasin P."/>
            <person name="Tanasupawat S."/>
            <person name="Phongsopitanun W."/>
        </authorList>
    </citation>
    <scope>NUCLEOTIDE SEQUENCE [LARGE SCALE GENOMIC DNA]</scope>
    <source>
        <strain evidence="5 6">J2-2</strain>
    </source>
</reference>
<dbReference type="InterPro" id="IPR036264">
    <property type="entry name" value="Bact_exopeptidase_dim_dom"/>
</dbReference>
<dbReference type="RefSeq" id="WP_214156712.1">
    <property type="nucleotide sequence ID" value="NZ_JAHBAY010000006.1"/>
</dbReference>
<dbReference type="SUPFAM" id="SSF55031">
    <property type="entry name" value="Bacterial exopeptidase dimerisation domain"/>
    <property type="match status" value="1"/>
</dbReference>
<evidence type="ECO:0000313" key="6">
    <source>
        <dbReference type="Proteomes" id="UP001197247"/>
    </source>
</evidence>
<dbReference type="PANTHER" id="PTHR43808">
    <property type="entry name" value="ACETYLORNITHINE DEACETYLASE"/>
    <property type="match status" value="1"/>
</dbReference>
<dbReference type="InterPro" id="IPR010174">
    <property type="entry name" value="Succinyl-DAP_deSuclase_DapE"/>
</dbReference>
<dbReference type="Pfam" id="PF07687">
    <property type="entry name" value="M20_dimer"/>
    <property type="match status" value="1"/>
</dbReference>
<keyword evidence="1" id="KW-0479">Metal-binding</keyword>
<feature type="domain" description="Peptidase M20 dimerisation" evidence="4">
    <location>
        <begin position="173"/>
        <end position="270"/>
    </location>
</feature>
<protein>
    <recommendedName>
        <fullName evidence="3">Succinyl-diaminopimelate desuccinylase</fullName>
        <ecNumber evidence="3">3.5.1.18</ecNumber>
    </recommendedName>
</protein>
<dbReference type="InterPro" id="IPR002933">
    <property type="entry name" value="Peptidase_M20"/>
</dbReference>
<name>A0ABS5TH50_9ACTN</name>
<dbReference type="Pfam" id="PF01546">
    <property type="entry name" value="Peptidase_M20"/>
    <property type="match status" value="1"/>
</dbReference>
<dbReference type="GO" id="GO:0009014">
    <property type="term" value="F:succinyl-diaminopimelate desuccinylase activity"/>
    <property type="evidence" value="ECO:0007669"/>
    <property type="project" value="UniProtKB-EC"/>
</dbReference>
<dbReference type="PANTHER" id="PTHR43808:SF31">
    <property type="entry name" value="N-ACETYL-L-CITRULLINE DEACETYLASE"/>
    <property type="match status" value="1"/>
</dbReference>
<sequence>MTDAAAPVRLDLTGDIADLTRALCDIPSVSGDEQVIADAIEAALRGYPHLEVIRDGHCVIARTHLGRAERVVLAGHIDTVPIAGNLPTRTVDGVIHGRGTVDMKGGVAVALALAAGVPEPTRDVTYVFYDCEEIEAVRNGLGRLSRTRPELLRADFAVLGEPTSAVVEGGCQGTMRIEVTTTGTAAHSARSWMGSNAIHHAGQVLDVLNRYAAQQIEVDGLVYREGLNAVGISGGIAGNVIPDRCSVLVNYRFAPDKTLEQAEAHLRDLFAGFEITVTDASPAARPGLNAPVAAGFVAAVGGTPGPKYGWTDVALFSTLGVPAVNFGPGDPSLAHKDDERCPVSDLTTCLDALRRYLLA</sequence>
<gene>
    <name evidence="5" type="ORF">KIH74_15865</name>
</gene>
<dbReference type="SUPFAM" id="SSF53187">
    <property type="entry name" value="Zn-dependent exopeptidases"/>
    <property type="match status" value="1"/>
</dbReference>
<evidence type="ECO:0000313" key="5">
    <source>
        <dbReference type="EMBL" id="MBT0770420.1"/>
    </source>
</evidence>
<comment type="caution">
    <text evidence="5">The sequence shown here is derived from an EMBL/GenBank/DDBJ whole genome shotgun (WGS) entry which is preliminary data.</text>
</comment>
<dbReference type="InterPro" id="IPR011650">
    <property type="entry name" value="Peptidase_M20_dimer"/>
</dbReference>
<dbReference type="Gene3D" id="3.30.70.360">
    <property type="match status" value="1"/>
</dbReference>
<keyword evidence="2 5" id="KW-0378">Hydrolase</keyword>